<dbReference type="InterPro" id="IPR038468">
    <property type="entry name" value="MmpS_C"/>
</dbReference>
<dbReference type="EMBL" id="BMRB01000010">
    <property type="protein sequence ID" value="GGS58880.1"/>
    <property type="molecule type" value="Genomic_DNA"/>
</dbReference>
<keyword evidence="2" id="KW-1133">Transmembrane helix</keyword>
<keyword evidence="2" id="KW-0472">Membrane</keyword>
<gene>
    <name evidence="3" type="ORF">GCM10010171_62310</name>
</gene>
<feature type="transmembrane region" description="Helical" evidence="2">
    <location>
        <begin position="21"/>
        <end position="45"/>
    </location>
</feature>
<evidence type="ECO:0000256" key="1">
    <source>
        <dbReference type="SAM" id="MobiDB-lite"/>
    </source>
</evidence>
<accession>A0A918LJ52</accession>
<name>A0A918LJ52_9PSEU</name>
<dbReference type="Proteomes" id="UP000660680">
    <property type="component" value="Unassembled WGS sequence"/>
</dbReference>
<dbReference type="Gene3D" id="2.60.40.2880">
    <property type="entry name" value="MmpS1-5, C-terminal soluble domain"/>
    <property type="match status" value="1"/>
</dbReference>
<evidence type="ECO:0000313" key="3">
    <source>
        <dbReference type="EMBL" id="GGS58880.1"/>
    </source>
</evidence>
<reference evidence="3" key="1">
    <citation type="journal article" date="2014" name="Int. J. Syst. Evol. Microbiol.">
        <title>Complete genome sequence of Corynebacterium casei LMG S-19264T (=DSM 44701T), isolated from a smear-ripened cheese.</title>
        <authorList>
            <consortium name="US DOE Joint Genome Institute (JGI-PGF)"/>
            <person name="Walter F."/>
            <person name="Albersmeier A."/>
            <person name="Kalinowski J."/>
            <person name="Ruckert C."/>
        </authorList>
    </citation>
    <scope>NUCLEOTIDE SEQUENCE</scope>
    <source>
        <strain evidence="3">JCM 3276</strain>
    </source>
</reference>
<feature type="compositionally biased region" description="Low complexity" evidence="1">
    <location>
        <begin position="52"/>
        <end position="92"/>
    </location>
</feature>
<dbReference type="AlphaFoldDB" id="A0A918LJ52"/>
<keyword evidence="4" id="KW-1185">Reference proteome</keyword>
<comment type="caution">
    <text evidence="3">The sequence shown here is derived from an EMBL/GenBank/DDBJ whole genome shotgun (WGS) entry which is preliminary data.</text>
</comment>
<dbReference type="RefSeq" id="WP_189214196.1">
    <property type="nucleotide sequence ID" value="NZ_BMRB01000010.1"/>
</dbReference>
<evidence type="ECO:0000313" key="4">
    <source>
        <dbReference type="Proteomes" id="UP000660680"/>
    </source>
</evidence>
<proteinExistence type="predicted"/>
<sequence>MNQPDDRSREVSAARATLTGARIALIGTIIAALIGATATITAALVQHDKPDPTAVPAPTTRAPTSTSEQPPSTAESPTSTSGGPTGTTTTASDGVTYRCTGSAPHGIAISYGSSTSGLQATGLPFTAQESSVSRTARYYSIRAQLHGGGEVTCTLTVTAAGRTTTSTGTARGGYNQATPQVCADYERRWTACG</sequence>
<organism evidence="3 4">
    <name type="scientific">Actinokineospora fastidiosa</name>
    <dbReference type="NCBI Taxonomy" id="1816"/>
    <lineage>
        <taxon>Bacteria</taxon>
        <taxon>Bacillati</taxon>
        <taxon>Actinomycetota</taxon>
        <taxon>Actinomycetes</taxon>
        <taxon>Pseudonocardiales</taxon>
        <taxon>Pseudonocardiaceae</taxon>
        <taxon>Actinokineospora</taxon>
    </lineage>
</organism>
<evidence type="ECO:0000256" key="2">
    <source>
        <dbReference type="SAM" id="Phobius"/>
    </source>
</evidence>
<reference evidence="3" key="2">
    <citation type="submission" date="2020-09" db="EMBL/GenBank/DDBJ databases">
        <authorList>
            <person name="Sun Q."/>
            <person name="Ohkuma M."/>
        </authorList>
    </citation>
    <scope>NUCLEOTIDE SEQUENCE</scope>
    <source>
        <strain evidence="3">JCM 3276</strain>
    </source>
</reference>
<protein>
    <submittedName>
        <fullName evidence="3">Uncharacterized protein</fullName>
    </submittedName>
</protein>
<keyword evidence="2" id="KW-0812">Transmembrane</keyword>
<feature type="region of interest" description="Disordered" evidence="1">
    <location>
        <begin position="49"/>
        <end position="97"/>
    </location>
</feature>